<sequence>MSRSDIDDKVRQQVGSALGKPADFPGGDLLADRGLDSLTSIQLTLSLEDDFDIVFADDEISLEHFATIDTIVQLLETKIDG</sequence>
<keyword evidence="3" id="KW-1185">Reference proteome</keyword>
<name>A0ABD5EQ22_9ACTN</name>
<feature type="domain" description="Carrier" evidence="1">
    <location>
        <begin position="1"/>
        <end position="79"/>
    </location>
</feature>
<dbReference type="Gene3D" id="1.10.1200.10">
    <property type="entry name" value="ACP-like"/>
    <property type="match status" value="1"/>
</dbReference>
<accession>A0ABD5EQ22</accession>
<dbReference type="SUPFAM" id="SSF47336">
    <property type="entry name" value="ACP-like"/>
    <property type="match status" value="1"/>
</dbReference>
<dbReference type="InterPro" id="IPR036736">
    <property type="entry name" value="ACP-like_sf"/>
</dbReference>
<dbReference type="InterPro" id="IPR009081">
    <property type="entry name" value="PP-bd_ACP"/>
</dbReference>
<dbReference type="EMBL" id="JAVRES010000007">
    <property type="protein sequence ID" value="MDT0436425.1"/>
    <property type="molecule type" value="Genomic_DNA"/>
</dbReference>
<proteinExistence type="predicted"/>
<evidence type="ECO:0000313" key="2">
    <source>
        <dbReference type="EMBL" id="MDT0436425.1"/>
    </source>
</evidence>
<dbReference type="Proteomes" id="UP001183535">
    <property type="component" value="Unassembled WGS sequence"/>
</dbReference>
<reference evidence="3" key="1">
    <citation type="submission" date="2023-07" db="EMBL/GenBank/DDBJ databases">
        <title>30 novel species of actinomycetes from the DSMZ collection.</title>
        <authorList>
            <person name="Nouioui I."/>
        </authorList>
    </citation>
    <scope>NUCLEOTIDE SEQUENCE [LARGE SCALE GENOMIC DNA]</scope>
    <source>
        <strain evidence="3">DSM 41981</strain>
    </source>
</reference>
<protein>
    <submittedName>
        <fullName evidence="2">Phosphopantetheine-binding protein</fullName>
    </submittedName>
</protein>
<evidence type="ECO:0000259" key="1">
    <source>
        <dbReference type="PROSITE" id="PS50075"/>
    </source>
</evidence>
<dbReference type="PROSITE" id="PS50075">
    <property type="entry name" value="CARRIER"/>
    <property type="match status" value="1"/>
</dbReference>
<evidence type="ECO:0000313" key="3">
    <source>
        <dbReference type="Proteomes" id="UP001183535"/>
    </source>
</evidence>
<dbReference type="Pfam" id="PF00550">
    <property type="entry name" value="PP-binding"/>
    <property type="match status" value="1"/>
</dbReference>
<gene>
    <name evidence="2" type="ORF">RM877_17225</name>
</gene>
<organism evidence="2 3">
    <name type="scientific">Streptomyces doudnae</name>
    <dbReference type="NCBI Taxonomy" id="3075536"/>
    <lineage>
        <taxon>Bacteria</taxon>
        <taxon>Bacillati</taxon>
        <taxon>Actinomycetota</taxon>
        <taxon>Actinomycetes</taxon>
        <taxon>Kitasatosporales</taxon>
        <taxon>Streptomycetaceae</taxon>
        <taxon>Streptomyces</taxon>
    </lineage>
</organism>
<dbReference type="RefSeq" id="WP_093830820.1">
    <property type="nucleotide sequence ID" value="NZ_JAVRES010000007.1"/>
</dbReference>
<dbReference type="AlphaFoldDB" id="A0ABD5EQ22"/>
<comment type="caution">
    <text evidence="2">The sequence shown here is derived from an EMBL/GenBank/DDBJ whole genome shotgun (WGS) entry which is preliminary data.</text>
</comment>